<evidence type="ECO:0000259" key="7">
    <source>
        <dbReference type="PROSITE" id="PS50109"/>
    </source>
</evidence>
<dbReference type="Proteomes" id="UP000263098">
    <property type="component" value="Unassembled WGS sequence"/>
</dbReference>
<dbReference type="AlphaFoldDB" id="A0A3D2SDV1"/>
<dbReference type="CDD" id="cd00075">
    <property type="entry name" value="HATPase"/>
    <property type="match status" value="1"/>
</dbReference>
<dbReference type="PROSITE" id="PS50109">
    <property type="entry name" value="HIS_KIN"/>
    <property type="match status" value="1"/>
</dbReference>
<evidence type="ECO:0000256" key="2">
    <source>
        <dbReference type="ARBA" id="ARBA00012438"/>
    </source>
</evidence>
<reference evidence="8 9" key="1">
    <citation type="journal article" date="2018" name="Nat. Biotechnol.">
        <title>A standardized bacterial taxonomy based on genome phylogeny substantially revises the tree of life.</title>
        <authorList>
            <person name="Parks D.H."/>
            <person name="Chuvochina M."/>
            <person name="Waite D.W."/>
            <person name="Rinke C."/>
            <person name="Skarshewski A."/>
            <person name="Chaumeil P.A."/>
            <person name="Hugenholtz P."/>
        </authorList>
    </citation>
    <scope>NUCLEOTIDE SEQUENCE [LARGE SCALE GENOMIC DNA]</scope>
    <source>
        <strain evidence="8">UBA9667</strain>
    </source>
</reference>
<dbReference type="Gene3D" id="3.30.565.10">
    <property type="entry name" value="Histidine kinase-like ATPase, C-terminal domain"/>
    <property type="match status" value="1"/>
</dbReference>
<accession>A0A3D2SDV1</accession>
<dbReference type="GO" id="GO:0005886">
    <property type="term" value="C:plasma membrane"/>
    <property type="evidence" value="ECO:0007669"/>
    <property type="project" value="TreeGrafter"/>
</dbReference>
<proteinExistence type="predicted"/>
<protein>
    <recommendedName>
        <fullName evidence="2">histidine kinase</fullName>
        <ecNumber evidence="2">2.7.13.3</ecNumber>
    </recommendedName>
</protein>
<dbReference type="InterPro" id="IPR036890">
    <property type="entry name" value="HATPase_C_sf"/>
</dbReference>
<sequence length="186" mass="20632">MHEEILRLTRIVSQLRELNELESEQLQLDKESIEVSELFENIYSDFCVRFQNKGVLLLRTLSDGATILWGDRDRIKQCMVNLVSNALRATPQGGHVTLACERTQGQICLSVADTGIGMEKKDLEQMFERFYRADPSRSKNTGGMGIGLAITKAIVEAHGGQISAYSALGVGTTVTMSFPNDMAFNL</sequence>
<organism evidence="8 9">
    <name type="scientific">Bacteroides graminisolvens</name>
    <dbReference type="NCBI Taxonomy" id="477666"/>
    <lineage>
        <taxon>Bacteria</taxon>
        <taxon>Pseudomonadati</taxon>
        <taxon>Bacteroidota</taxon>
        <taxon>Bacteroidia</taxon>
        <taxon>Bacteroidales</taxon>
        <taxon>Bacteroidaceae</taxon>
        <taxon>Bacteroides</taxon>
    </lineage>
</organism>
<dbReference type="FunFam" id="3.30.565.10:FF:000006">
    <property type="entry name" value="Sensor histidine kinase WalK"/>
    <property type="match status" value="1"/>
</dbReference>
<dbReference type="GO" id="GO:0004721">
    <property type="term" value="F:phosphoprotein phosphatase activity"/>
    <property type="evidence" value="ECO:0007669"/>
    <property type="project" value="TreeGrafter"/>
</dbReference>
<dbReference type="GO" id="GO:0016036">
    <property type="term" value="P:cellular response to phosphate starvation"/>
    <property type="evidence" value="ECO:0007669"/>
    <property type="project" value="TreeGrafter"/>
</dbReference>
<evidence type="ECO:0000256" key="3">
    <source>
        <dbReference type="ARBA" id="ARBA00022553"/>
    </source>
</evidence>
<dbReference type="PRINTS" id="PR00344">
    <property type="entry name" value="BCTRLSENSOR"/>
</dbReference>
<gene>
    <name evidence="8" type="ORF">DHW31_02785</name>
</gene>
<evidence type="ECO:0000256" key="1">
    <source>
        <dbReference type="ARBA" id="ARBA00000085"/>
    </source>
</evidence>
<keyword evidence="6" id="KW-0902">Two-component regulatory system</keyword>
<feature type="domain" description="Histidine kinase" evidence="7">
    <location>
        <begin position="1"/>
        <end position="182"/>
    </location>
</feature>
<dbReference type="EC" id="2.7.13.3" evidence="2"/>
<keyword evidence="5" id="KW-0418">Kinase</keyword>
<name>A0A3D2SDV1_9BACE</name>
<dbReference type="PANTHER" id="PTHR45453:SF1">
    <property type="entry name" value="PHOSPHATE REGULON SENSOR PROTEIN PHOR"/>
    <property type="match status" value="1"/>
</dbReference>
<evidence type="ECO:0000256" key="4">
    <source>
        <dbReference type="ARBA" id="ARBA00022679"/>
    </source>
</evidence>
<dbReference type="Pfam" id="PF02518">
    <property type="entry name" value="HATPase_c"/>
    <property type="match status" value="1"/>
</dbReference>
<dbReference type="InterPro" id="IPR003594">
    <property type="entry name" value="HATPase_dom"/>
</dbReference>
<evidence type="ECO:0000313" key="9">
    <source>
        <dbReference type="Proteomes" id="UP000263098"/>
    </source>
</evidence>
<dbReference type="SMART" id="SM00387">
    <property type="entry name" value="HATPase_c"/>
    <property type="match status" value="1"/>
</dbReference>
<dbReference type="SUPFAM" id="SSF55874">
    <property type="entry name" value="ATPase domain of HSP90 chaperone/DNA topoisomerase II/histidine kinase"/>
    <property type="match status" value="1"/>
</dbReference>
<evidence type="ECO:0000256" key="6">
    <source>
        <dbReference type="ARBA" id="ARBA00023012"/>
    </source>
</evidence>
<comment type="caution">
    <text evidence="8">The sequence shown here is derived from an EMBL/GenBank/DDBJ whole genome shotgun (WGS) entry which is preliminary data.</text>
</comment>
<evidence type="ECO:0000313" key="8">
    <source>
        <dbReference type="EMBL" id="HCK23700.1"/>
    </source>
</evidence>
<comment type="catalytic activity">
    <reaction evidence="1">
        <text>ATP + protein L-histidine = ADP + protein N-phospho-L-histidine.</text>
        <dbReference type="EC" id="2.7.13.3"/>
    </reaction>
</comment>
<dbReference type="GO" id="GO:0000155">
    <property type="term" value="F:phosphorelay sensor kinase activity"/>
    <property type="evidence" value="ECO:0007669"/>
    <property type="project" value="TreeGrafter"/>
</dbReference>
<evidence type="ECO:0000256" key="5">
    <source>
        <dbReference type="ARBA" id="ARBA00022777"/>
    </source>
</evidence>
<dbReference type="PANTHER" id="PTHR45453">
    <property type="entry name" value="PHOSPHATE REGULON SENSOR PROTEIN PHOR"/>
    <property type="match status" value="1"/>
</dbReference>
<keyword evidence="3" id="KW-0597">Phosphoprotein</keyword>
<keyword evidence="4" id="KW-0808">Transferase</keyword>
<dbReference type="InterPro" id="IPR050351">
    <property type="entry name" value="BphY/WalK/GraS-like"/>
</dbReference>
<dbReference type="InterPro" id="IPR005467">
    <property type="entry name" value="His_kinase_dom"/>
</dbReference>
<dbReference type="InterPro" id="IPR004358">
    <property type="entry name" value="Sig_transdc_His_kin-like_C"/>
</dbReference>
<dbReference type="EMBL" id="DPVG01000097">
    <property type="protein sequence ID" value="HCK23700.1"/>
    <property type="molecule type" value="Genomic_DNA"/>
</dbReference>